<dbReference type="PANTHER" id="PTHR33734">
    <property type="entry name" value="LYSM DOMAIN-CONTAINING GPI-ANCHORED PROTEIN 2"/>
    <property type="match status" value="1"/>
</dbReference>
<evidence type="ECO:0000259" key="1">
    <source>
        <dbReference type="PROSITE" id="PS51782"/>
    </source>
</evidence>
<dbReference type="CDD" id="cd00118">
    <property type="entry name" value="LysM"/>
    <property type="match status" value="1"/>
</dbReference>
<dbReference type="InterPro" id="IPR036366">
    <property type="entry name" value="PGBDSf"/>
</dbReference>
<dbReference type="HOGENOM" id="CLU_104062_0_0_9"/>
<dbReference type="Pfam" id="PF01471">
    <property type="entry name" value="PG_binding_1"/>
    <property type="match status" value="1"/>
</dbReference>
<protein>
    <submittedName>
        <fullName evidence="2">Peptidoglycan-binding protein</fullName>
    </submittedName>
</protein>
<reference evidence="2 3" key="1">
    <citation type="submission" date="2013-12" db="EMBL/GenBank/DDBJ databases">
        <authorList>
            <consortium name="DOE Joint Genome Institute"/>
            <person name="Smidt H."/>
            <person name="Huntemann M."/>
            <person name="Han J."/>
            <person name="Chen A."/>
            <person name="Kyrpides N."/>
            <person name="Mavromatis K."/>
            <person name="Markowitz V."/>
            <person name="Palaniappan K."/>
            <person name="Ivanova N."/>
            <person name="Schaumberg A."/>
            <person name="Pati A."/>
            <person name="Liolios K."/>
            <person name="Nordberg H.P."/>
            <person name="Cantor M.N."/>
            <person name="Hua S.X."/>
            <person name="Woyke T."/>
        </authorList>
    </citation>
    <scope>NUCLEOTIDE SEQUENCE [LARGE SCALE GENOMIC DNA]</scope>
    <source>
        <strain evidence="3">DSM 15288</strain>
    </source>
</reference>
<feature type="domain" description="LysM" evidence="1">
    <location>
        <begin position="129"/>
        <end position="174"/>
    </location>
</feature>
<dbReference type="AlphaFoldDB" id="W0EC44"/>
<dbReference type="Proteomes" id="UP000010847">
    <property type="component" value="Chromosome"/>
</dbReference>
<dbReference type="eggNOG" id="COG1388">
    <property type="taxonomic scope" value="Bacteria"/>
</dbReference>
<dbReference type="STRING" id="871968.DESME_08470"/>
<dbReference type="OrthoDB" id="9787225at2"/>
<dbReference type="InterPro" id="IPR018392">
    <property type="entry name" value="LysM"/>
</dbReference>
<name>W0EC44_9FIRM</name>
<dbReference type="PROSITE" id="PS51782">
    <property type="entry name" value="LYSM"/>
    <property type="match status" value="2"/>
</dbReference>
<evidence type="ECO:0000313" key="2">
    <source>
        <dbReference type="EMBL" id="AHF07103.1"/>
    </source>
</evidence>
<feature type="domain" description="LysM" evidence="1">
    <location>
        <begin position="1"/>
        <end position="46"/>
    </location>
</feature>
<keyword evidence="3" id="KW-1185">Reference proteome</keyword>
<dbReference type="eggNOG" id="COG3409">
    <property type="taxonomic scope" value="Bacteria"/>
</dbReference>
<organism evidence="2 3">
    <name type="scientific">Desulfitobacterium metallireducens DSM 15288</name>
    <dbReference type="NCBI Taxonomy" id="871968"/>
    <lineage>
        <taxon>Bacteria</taxon>
        <taxon>Bacillati</taxon>
        <taxon>Bacillota</taxon>
        <taxon>Clostridia</taxon>
        <taxon>Eubacteriales</taxon>
        <taxon>Desulfitobacteriaceae</taxon>
        <taxon>Desulfitobacterium</taxon>
    </lineage>
</organism>
<dbReference type="Gene3D" id="1.10.101.10">
    <property type="entry name" value="PGBD-like superfamily/PGBD"/>
    <property type="match status" value="1"/>
</dbReference>
<dbReference type="SMART" id="SM00257">
    <property type="entry name" value="LysM"/>
    <property type="match status" value="2"/>
</dbReference>
<gene>
    <name evidence="2" type="ORF">DESME_08470</name>
</gene>
<dbReference type="Pfam" id="PF01476">
    <property type="entry name" value="LysM"/>
    <property type="match status" value="2"/>
</dbReference>
<sequence length="177" mass="19652">MTYIVKPDDSLFTIAQRFNISLNSLILANPQITDPDQIFPGQMLTLPMSKPNCPLLRQGNRGPAVKRFQTLLWVARFNPGPIDGIFGPRTQAALLVFQSSQKELEITGVVDEETWVAVGAECEPRPDITRYTVRPGESLYIIAIRFNISVESILSVNPEITNPNAIYAGQIINIPKS</sequence>
<dbReference type="EMBL" id="CP007032">
    <property type="protein sequence ID" value="AHF07103.1"/>
    <property type="molecule type" value="Genomic_DNA"/>
</dbReference>
<dbReference type="SUPFAM" id="SSF54106">
    <property type="entry name" value="LysM domain"/>
    <property type="match status" value="2"/>
</dbReference>
<dbReference type="InterPro" id="IPR036365">
    <property type="entry name" value="PGBD-like_sf"/>
</dbReference>
<evidence type="ECO:0000313" key="3">
    <source>
        <dbReference type="Proteomes" id="UP000010847"/>
    </source>
</evidence>
<dbReference type="InterPro" id="IPR036779">
    <property type="entry name" value="LysM_dom_sf"/>
</dbReference>
<dbReference type="PANTHER" id="PTHR33734:SF22">
    <property type="entry name" value="MEMBRANE-BOUND LYTIC MUREIN TRANSGLYCOSYLASE D"/>
    <property type="match status" value="1"/>
</dbReference>
<dbReference type="KEGG" id="dmt:DESME_08470"/>
<dbReference type="InterPro" id="IPR002477">
    <property type="entry name" value="Peptidoglycan-bd-like"/>
</dbReference>
<dbReference type="RefSeq" id="WP_006717225.1">
    <property type="nucleotide sequence ID" value="NZ_CP007032.1"/>
</dbReference>
<proteinExistence type="predicted"/>
<dbReference type="Gene3D" id="3.10.350.10">
    <property type="entry name" value="LysM domain"/>
    <property type="match status" value="2"/>
</dbReference>
<dbReference type="SUPFAM" id="SSF47090">
    <property type="entry name" value="PGBD-like"/>
    <property type="match status" value="1"/>
</dbReference>
<accession>W0EC44</accession>